<evidence type="ECO:0000259" key="2">
    <source>
        <dbReference type="PROSITE" id="PS50943"/>
    </source>
</evidence>
<evidence type="ECO:0000256" key="1">
    <source>
        <dbReference type="ARBA" id="ARBA00023125"/>
    </source>
</evidence>
<dbReference type="PANTHER" id="PTHR46797:SF1">
    <property type="entry name" value="METHYLPHOSPHONATE SYNTHASE"/>
    <property type="match status" value="1"/>
</dbReference>
<dbReference type="Gene3D" id="1.10.260.40">
    <property type="entry name" value="lambda repressor-like DNA-binding domains"/>
    <property type="match status" value="1"/>
</dbReference>
<gene>
    <name evidence="3" type="ORF">SOJ16_002094</name>
</gene>
<feature type="domain" description="HTH cro/C1-type" evidence="2">
    <location>
        <begin position="16"/>
        <end position="70"/>
    </location>
</feature>
<evidence type="ECO:0000313" key="3">
    <source>
        <dbReference type="EMBL" id="WPX08227.1"/>
    </source>
</evidence>
<dbReference type="PROSITE" id="PS50943">
    <property type="entry name" value="HTH_CROC1"/>
    <property type="match status" value="1"/>
</dbReference>
<proteinExistence type="predicted"/>
<sequence>MPKRVTKIGRSIGQKVKQLREAKGWSINQLGLYAGVTPSTIARMEKGESEPPISTLLRIAKALNVSLEELLSESEQIKLGDEELVSKEYDIYEIIEKTDNLMFKGTPVNTPEIRQAIIEAITFALKLKEKENNSQEKKE</sequence>
<evidence type="ECO:0000313" key="4">
    <source>
        <dbReference type="Proteomes" id="UP001322744"/>
    </source>
</evidence>
<keyword evidence="4" id="KW-1185">Reference proteome</keyword>
<dbReference type="InterPro" id="IPR001387">
    <property type="entry name" value="Cro/C1-type_HTH"/>
</dbReference>
<dbReference type="PANTHER" id="PTHR46797">
    <property type="entry name" value="HTH-TYPE TRANSCRIPTIONAL REGULATOR"/>
    <property type="match status" value="1"/>
</dbReference>
<protein>
    <submittedName>
        <fullName evidence="3">Helix-turn-helix transcriptional regulator</fullName>
    </submittedName>
</protein>
<name>A0ABZ0TYC9_9FIRM</name>
<dbReference type="InterPro" id="IPR010982">
    <property type="entry name" value="Lambda_DNA-bd_dom_sf"/>
</dbReference>
<organism evidence="3 4">
    <name type="scientific">Anaerocellum danielii</name>
    <dbReference type="NCBI Taxonomy" id="1387557"/>
    <lineage>
        <taxon>Bacteria</taxon>
        <taxon>Bacillati</taxon>
        <taxon>Bacillota</taxon>
        <taxon>Bacillota incertae sedis</taxon>
        <taxon>Caldicellulosiruptorales</taxon>
        <taxon>Caldicellulosiruptoraceae</taxon>
        <taxon>Anaerocellum</taxon>
    </lineage>
</organism>
<dbReference type="EMBL" id="CP139957">
    <property type="protein sequence ID" value="WPX08227.1"/>
    <property type="molecule type" value="Genomic_DNA"/>
</dbReference>
<dbReference type="InterPro" id="IPR050807">
    <property type="entry name" value="TransReg_Diox_bact_type"/>
</dbReference>
<keyword evidence="1" id="KW-0238">DNA-binding</keyword>
<dbReference type="CDD" id="cd00093">
    <property type="entry name" value="HTH_XRE"/>
    <property type="match status" value="1"/>
</dbReference>
<dbReference type="SUPFAM" id="SSF47413">
    <property type="entry name" value="lambda repressor-like DNA-binding domains"/>
    <property type="match status" value="1"/>
</dbReference>
<dbReference type="Pfam" id="PF01381">
    <property type="entry name" value="HTH_3"/>
    <property type="match status" value="1"/>
</dbReference>
<dbReference type="RefSeq" id="WP_045175515.1">
    <property type="nucleotide sequence ID" value="NZ_CP139957.1"/>
</dbReference>
<dbReference type="Proteomes" id="UP001322744">
    <property type="component" value="Chromosome"/>
</dbReference>
<accession>A0ABZ0TYC9</accession>
<reference evidence="3 4" key="1">
    <citation type="submission" date="2023-12" db="EMBL/GenBank/DDBJ databases">
        <authorList>
            <person name="Manesh M.J.H."/>
            <person name="Bing R.G."/>
            <person name="Willard D.J."/>
            <person name="Kelly R.M."/>
        </authorList>
    </citation>
    <scope>NUCLEOTIDE SEQUENCE [LARGE SCALE GENOMIC DNA]</scope>
    <source>
        <strain evidence="3 4">DSM 8977</strain>
    </source>
</reference>
<dbReference type="SMART" id="SM00530">
    <property type="entry name" value="HTH_XRE"/>
    <property type="match status" value="1"/>
</dbReference>